<dbReference type="PROSITE" id="PS01360">
    <property type="entry name" value="ZF_MYND_1"/>
    <property type="match status" value="1"/>
</dbReference>
<feature type="compositionally biased region" description="Basic and acidic residues" evidence="5">
    <location>
        <begin position="37"/>
        <end position="57"/>
    </location>
</feature>
<dbReference type="InterPro" id="IPR002893">
    <property type="entry name" value="Znf_MYND"/>
</dbReference>
<comment type="caution">
    <text evidence="7">The sequence shown here is derived from an EMBL/GenBank/DDBJ whole genome shotgun (WGS) entry which is preliminary data.</text>
</comment>
<gene>
    <name evidence="7" type="ORF">LTR36_007186</name>
</gene>
<evidence type="ECO:0000256" key="1">
    <source>
        <dbReference type="ARBA" id="ARBA00022723"/>
    </source>
</evidence>
<protein>
    <recommendedName>
        <fullName evidence="6">MYND-type domain-containing protein</fullName>
    </recommendedName>
</protein>
<keyword evidence="2 4" id="KW-0863">Zinc-finger</keyword>
<keyword evidence="3" id="KW-0862">Zinc</keyword>
<name>A0AAV9JAN9_9PEZI</name>
<keyword evidence="8" id="KW-1185">Reference proteome</keyword>
<feature type="compositionally biased region" description="Basic and acidic residues" evidence="5">
    <location>
        <begin position="1"/>
        <end position="17"/>
    </location>
</feature>
<reference evidence="7 8" key="1">
    <citation type="submission" date="2021-11" db="EMBL/GenBank/DDBJ databases">
        <title>Black yeast isolated from Biological Soil Crust.</title>
        <authorList>
            <person name="Kurbessoian T."/>
        </authorList>
    </citation>
    <scope>NUCLEOTIDE SEQUENCE [LARGE SCALE GENOMIC DNA]</scope>
    <source>
        <strain evidence="7 8">CCFEE 5522</strain>
    </source>
</reference>
<dbReference type="PROSITE" id="PS50865">
    <property type="entry name" value="ZF_MYND_2"/>
    <property type="match status" value="1"/>
</dbReference>
<dbReference type="AlphaFoldDB" id="A0AAV9JAN9"/>
<dbReference type="Pfam" id="PF01753">
    <property type="entry name" value="zf-MYND"/>
    <property type="match status" value="1"/>
</dbReference>
<sequence>MTGETREVQSRNHYHADEELELGDMDIYDEWEATRREKEVTKAREGAATGSDEHADAEVGQSQLQSGNVKVLGETVRPPTSVTRAQRDREQTGQIATLIRPSDVYAKAVCEDIEVVKDLDFAALAGIAIPLAHSLGIPLRLACMANIATSVNVPNYNENYVTSLLGVVVDPEDARFGEYVPERFVKTREGSVMLFRSDGKDFGQEQAEALLAYCGAELEMVYDVIPKMRAAGIDAKAVAKGVAAKALTPAAYTKFWEAYRGEKLKADMDWEGLECPAVVQGGQAEQGGGSEDVCGACTAEEGKGGSPLLQCGRCKTQRYCSKECQRKDWRAHKVGCAAT</sequence>
<proteinExistence type="predicted"/>
<evidence type="ECO:0000256" key="4">
    <source>
        <dbReference type="PROSITE-ProRule" id="PRU00134"/>
    </source>
</evidence>
<dbReference type="EMBL" id="JAVFHQ010000046">
    <property type="protein sequence ID" value="KAK4541986.1"/>
    <property type="molecule type" value="Genomic_DNA"/>
</dbReference>
<feature type="domain" description="MYND-type" evidence="6">
    <location>
        <begin position="294"/>
        <end position="336"/>
    </location>
</feature>
<organism evidence="7 8">
    <name type="scientific">Oleoguttula mirabilis</name>
    <dbReference type="NCBI Taxonomy" id="1507867"/>
    <lineage>
        <taxon>Eukaryota</taxon>
        <taxon>Fungi</taxon>
        <taxon>Dikarya</taxon>
        <taxon>Ascomycota</taxon>
        <taxon>Pezizomycotina</taxon>
        <taxon>Dothideomycetes</taxon>
        <taxon>Dothideomycetidae</taxon>
        <taxon>Mycosphaerellales</taxon>
        <taxon>Teratosphaeriaceae</taxon>
        <taxon>Oleoguttula</taxon>
    </lineage>
</organism>
<dbReference type="SUPFAM" id="SSF144232">
    <property type="entry name" value="HIT/MYND zinc finger-like"/>
    <property type="match status" value="1"/>
</dbReference>
<evidence type="ECO:0000313" key="7">
    <source>
        <dbReference type="EMBL" id="KAK4541986.1"/>
    </source>
</evidence>
<accession>A0AAV9JAN9</accession>
<dbReference type="GO" id="GO:0008270">
    <property type="term" value="F:zinc ion binding"/>
    <property type="evidence" value="ECO:0007669"/>
    <property type="project" value="UniProtKB-KW"/>
</dbReference>
<evidence type="ECO:0000313" key="8">
    <source>
        <dbReference type="Proteomes" id="UP001324427"/>
    </source>
</evidence>
<feature type="region of interest" description="Disordered" evidence="5">
    <location>
        <begin position="1"/>
        <end position="25"/>
    </location>
</feature>
<feature type="region of interest" description="Disordered" evidence="5">
    <location>
        <begin position="37"/>
        <end position="67"/>
    </location>
</feature>
<evidence type="ECO:0000259" key="6">
    <source>
        <dbReference type="PROSITE" id="PS50865"/>
    </source>
</evidence>
<evidence type="ECO:0000256" key="2">
    <source>
        <dbReference type="ARBA" id="ARBA00022771"/>
    </source>
</evidence>
<evidence type="ECO:0000256" key="5">
    <source>
        <dbReference type="SAM" id="MobiDB-lite"/>
    </source>
</evidence>
<dbReference type="Gene3D" id="6.10.140.2220">
    <property type="match status" value="1"/>
</dbReference>
<dbReference type="Proteomes" id="UP001324427">
    <property type="component" value="Unassembled WGS sequence"/>
</dbReference>
<keyword evidence="1" id="KW-0479">Metal-binding</keyword>
<evidence type="ECO:0000256" key="3">
    <source>
        <dbReference type="ARBA" id="ARBA00022833"/>
    </source>
</evidence>